<evidence type="ECO:0000313" key="2">
    <source>
        <dbReference type="EMBL" id="MBS4196129.1"/>
    </source>
</evidence>
<comment type="caution">
    <text evidence="2">The sequence shown here is derived from an EMBL/GenBank/DDBJ whole genome shotgun (WGS) entry which is preliminary data.</text>
</comment>
<gene>
    <name evidence="2" type="ORF">KHA97_13765</name>
</gene>
<organism evidence="2 3">
    <name type="scientific">Lederbergia citri</name>
    <dbReference type="NCBI Taxonomy" id="2833580"/>
    <lineage>
        <taxon>Bacteria</taxon>
        <taxon>Bacillati</taxon>
        <taxon>Bacillota</taxon>
        <taxon>Bacilli</taxon>
        <taxon>Bacillales</taxon>
        <taxon>Bacillaceae</taxon>
        <taxon>Lederbergia</taxon>
    </lineage>
</organism>
<keyword evidence="3" id="KW-1185">Reference proteome</keyword>
<name>A0A942YHS5_9BACI</name>
<evidence type="ECO:0000313" key="3">
    <source>
        <dbReference type="Proteomes" id="UP000681414"/>
    </source>
</evidence>
<protein>
    <submittedName>
        <fullName evidence="2">Uncharacterized protein</fullName>
    </submittedName>
</protein>
<proteinExistence type="predicted"/>
<dbReference type="AlphaFoldDB" id="A0A942YHS5"/>
<accession>A0A942YHS5</accession>
<feature type="region of interest" description="Disordered" evidence="1">
    <location>
        <begin position="25"/>
        <end position="55"/>
    </location>
</feature>
<dbReference type="Proteomes" id="UP000681414">
    <property type="component" value="Unassembled WGS sequence"/>
</dbReference>
<sequence>MFFFLETEVKHRIYELQKESEKQRLLQKKKASISNEPSLTTSKPLKKPTPIMSTK</sequence>
<evidence type="ECO:0000256" key="1">
    <source>
        <dbReference type="SAM" id="MobiDB-lite"/>
    </source>
</evidence>
<reference evidence="2 3" key="1">
    <citation type="submission" date="2021-05" db="EMBL/GenBank/DDBJ databases">
        <title>Novel Bacillus species.</title>
        <authorList>
            <person name="Liu G."/>
        </authorList>
    </citation>
    <scope>NUCLEOTIDE SEQUENCE [LARGE SCALE GENOMIC DNA]</scope>
    <source>
        <strain evidence="3">FJAT-49780</strain>
    </source>
</reference>
<feature type="compositionally biased region" description="Polar residues" evidence="1">
    <location>
        <begin position="32"/>
        <end position="43"/>
    </location>
</feature>
<dbReference type="EMBL" id="JAGYPG010000002">
    <property type="protein sequence ID" value="MBS4196129.1"/>
    <property type="molecule type" value="Genomic_DNA"/>
</dbReference>
<dbReference type="RefSeq" id="WP_213125285.1">
    <property type="nucleotide sequence ID" value="NZ_JAGYPG010000002.1"/>
</dbReference>